<dbReference type="GO" id="GO:0046872">
    <property type="term" value="F:metal ion binding"/>
    <property type="evidence" value="ECO:0007669"/>
    <property type="project" value="UniProtKB-KW"/>
</dbReference>
<dbReference type="InterPro" id="IPR036691">
    <property type="entry name" value="Endo/exonu/phosph_ase_sf"/>
</dbReference>
<dbReference type="PANTHER" id="PTHR22748:SF6">
    <property type="entry name" value="DNA-(APURINIC OR APYRIMIDINIC SITE) ENDONUCLEASE"/>
    <property type="match status" value="1"/>
</dbReference>
<dbReference type="InterPro" id="IPR004808">
    <property type="entry name" value="AP_endonuc_1"/>
</dbReference>
<evidence type="ECO:0000256" key="4">
    <source>
        <dbReference type="ARBA" id="ARBA00022842"/>
    </source>
</evidence>
<feature type="binding site" evidence="6">
    <location>
        <position position="10"/>
    </location>
    <ligand>
        <name>Mg(2+)</name>
        <dbReference type="ChEBI" id="CHEBI:18420"/>
        <label>1</label>
    </ligand>
</feature>
<evidence type="ECO:0000256" key="5">
    <source>
        <dbReference type="PIRSR" id="PIRSR604808-1"/>
    </source>
</evidence>
<feature type="site" description="Interaction with DNA substrate" evidence="7">
    <location>
        <position position="248"/>
    </location>
</feature>
<dbReference type="Gene3D" id="3.60.10.10">
    <property type="entry name" value="Endonuclease/exonuclease/phosphatase"/>
    <property type="match status" value="1"/>
</dbReference>
<dbReference type="PANTHER" id="PTHR22748">
    <property type="entry name" value="AP ENDONUCLEASE"/>
    <property type="match status" value="1"/>
</dbReference>
<accession>Q0W517</accession>
<dbReference type="STRING" id="351160.RCIX1223"/>
<dbReference type="InterPro" id="IPR005135">
    <property type="entry name" value="Endo/exonuclease/phosphatase"/>
</dbReference>
<feature type="binding site" evidence="6">
    <location>
        <position position="151"/>
    </location>
    <ligand>
        <name>Mg(2+)</name>
        <dbReference type="ChEBI" id="CHEBI:18420"/>
        <label>1</label>
    </ligand>
</feature>
<evidence type="ECO:0000256" key="6">
    <source>
        <dbReference type="PIRSR" id="PIRSR604808-2"/>
    </source>
</evidence>
<feature type="binding site" evidence="6">
    <location>
        <position position="38"/>
    </location>
    <ligand>
        <name>Mg(2+)</name>
        <dbReference type="ChEBI" id="CHEBI:18420"/>
        <label>1</label>
    </ligand>
</feature>
<dbReference type="NCBIfam" id="TIGR00195">
    <property type="entry name" value="exoDNase_III"/>
    <property type="match status" value="1"/>
</dbReference>
<feature type="site" description="Important for catalytic activity" evidence="7">
    <location>
        <position position="222"/>
    </location>
</feature>
<comment type="cofactor">
    <cofactor evidence="6">
        <name>Mg(2+)</name>
        <dbReference type="ChEBI" id="CHEBI:18420"/>
    </cofactor>
    <cofactor evidence="6">
        <name>Mn(2+)</name>
        <dbReference type="ChEBI" id="CHEBI:29035"/>
    </cofactor>
    <text evidence="6">Probably binds two magnesium or manganese ions per subunit.</text>
</comment>
<sequence length="257" mass="29482">MTELEILSWNVNGLRAILKKGFVDFMQEKNPDILCLQETRASEEQLPPEIMTSWGYHVYFASGEKKGYSGVAILSKVKPLSVARGFGIPEFDREGRVLIADYGAFVLLNIYFPNGKASPERLAYKMRFYNAFLEYADRLKAQGRKIVVCGDVNTAHKEIDIARPRENSKISGFLPVERAWMDKLIAHGYVDTFRLFNDQPGQYTFWDTVTRARERNVGWRIDYFFVSENLKEQLKAAFIMTEIMGSDHCPIGIRLDA</sequence>
<feature type="active site" description="Proton donor/acceptor" evidence="5">
    <location>
        <position position="151"/>
    </location>
</feature>
<proteinExistence type="inferred from homology"/>
<dbReference type="AlphaFoldDB" id="Q0W517"/>
<keyword evidence="10" id="KW-1185">Reference proteome</keyword>
<dbReference type="GO" id="GO:0008311">
    <property type="term" value="F:double-stranded DNA 3'-5' DNA exonuclease activity"/>
    <property type="evidence" value="ECO:0007669"/>
    <property type="project" value="UniProtKB-EC"/>
</dbReference>
<feature type="binding site" evidence="6">
    <location>
        <position position="247"/>
    </location>
    <ligand>
        <name>Mg(2+)</name>
        <dbReference type="ChEBI" id="CHEBI:18420"/>
        <label>1</label>
    </ligand>
</feature>
<evidence type="ECO:0000313" key="9">
    <source>
        <dbReference type="EMBL" id="CAJ36526.1"/>
    </source>
</evidence>
<organism evidence="9 10">
    <name type="scientific">Methanocella arvoryzae (strain DSM 22066 / NBRC 105507 / MRE50)</name>
    <dbReference type="NCBI Taxonomy" id="351160"/>
    <lineage>
        <taxon>Archaea</taxon>
        <taxon>Methanobacteriati</taxon>
        <taxon>Methanobacteriota</taxon>
        <taxon>Stenosarchaea group</taxon>
        <taxon>Methanomicrobia</taxon>
        <taxon>Methanocellales</taxon>
        <taxon>Methanocellaceae</taxon>
        <taxon>Methanocella</taxon>
    </lineage>
</organism>
<keyword evidence="6" id="KW-0464">Manganese</keyword>
<keyword evidence="3 9" id="KW-0378">Hydrolase</keyword>
<dbReference type="Proteomes" id="UP000000663">
    <property type="component" value="Chromosome"/>
</dbReference>
<feature type="binding site" evidence="6">
    <location>
        <position position="153"/>
    </location>
    <ligand>
        <name>Mg(2+)</name>
        <dbReference type="ChEBI" id="CHEBI:18420"/>
        <label>1</label>
    </ligand>
</feature>
<dbReference type="EC" id="3.1.11.2" evidence="9"/>
<name>Q0W517_METAR</name>
<gene>
    <name evidence="9" type="primary">xthA</name>
    <name evidence="9" type="ORF">RCIX1223</name>
</gene>
<feature type="binding site" evidence="6">
    <location>
        <position position="248"/>
    </location>
    <ligand>
        <name>Mg(2+)</name>
        <dbReference type="ChEBI" id="CHEBI:18420"/>
        <label>1</label>
    </ligand>
</feature>
<dbReference type="Pfam" id="PF03372">
    <property type="entry name" value="Exo_endo_phos"/>
    <property type="match status" value="1"/>
</dbReference>
<evidence type="ECO:0000259" key="8">
    <source>
        <dbReference type="Pfam" id="PF03372"/>
    </source>
</evidence>
<feature type="domain" description="Endonuclease/exonuclease/phosphatase" evidence="8">
    <location>
        <begin position="7"/>
        <end position="248"/>
    </location>
</feature>
<dbReference type="EMBL" id="AM114193">
    <property type="protein sequence ID" value="CAJ36526.1"/>
    <property type="molecule type" value="Genomic_DNA"/>
</dbReference>
<dbReference type="PATRIC" id="fig|351160.9.peg.1729"/>
<dbReference type="eggNOG" id="arCOG02207">
    <property type="taxonomic scope" value="Archaea"/>
</dbReference>
<reference evidence="9 10" key="1">
    <citation type="journal article" date="2006" name="Science">
        <title>Genome of rice cluster I archaea -- the key methane producers in the rice rhizosphere.</title>
        <authorList>
            <person name="Erkel C."/>
            <person name="Kube M."/>
            <person name="Reinhardt R."/>
            <person name="Liesack W."/>
        </authorList>
    </citation>
    <scope>NUCLEOTIDE SEQUENCE [LARGE SCALE GENOMIC DNA]</scope>
    <source>
        <strain evidence="10">DSM 22066 / NBRC 105507 / MRE50</strain>
    </source>
</reference>
<dbReference type="GO" id="GO:0006284">
    <property type="term" value="P:base-excision repair"/>
    <property type="evidence" value="ECO:0007669"/>
    <property type="project" value="TreeGrafter"/>
</dbReference>
<dbReference type="GO" id="GO:0003906">
    <property type="term" value="F:DNA-(apurinic or apyrimidinic site) endonuclease activity"/>
    <property type="evidence" value="ECO:0007669"/>
    <property type="project" value="TreeGrafter"/>
</dbReference>
<dbReference type="GO" id="GO:0008081">
    <property type="term" value="F:phosphoric diester hydrolase activity"/>
    <property type="evidence" value="ECO:0007669"/>
    <property type="project" value="TreeGrafter"/>
</dbReference>
<keyword evidence="4 6" id="KW-0460">Magnesium</keyword>
<feature type="active site" evidence="5">
    <location>
        <position position="111"/>
    </location>
</feature>
<evidence type="ECO:0000256" key="7">
    <source>
        <dbReference type="PIRSR" id="PIRSR604808-3"/>
    </source>
</evidence>
<dbReference type="NCBIfam" id="TIGR00633">
    <property type="entry name" value="xth"/>
    <property type="match status" value="1"/>
</dbReference>
<dbReference type="FunFam" id="3.60.10.10:FF:000026">
    <property type="entry name" value="Exodeoxyribonuclease III"/>
    <property type="match status" value="1"/>
</dbReference>
<feature type="active site" description="Proton acceptor" evidence="5">
    <location>
        <position position="248"/>
    </location>
</feature>
<dbReference type="CDD" id="cd09085">
    <property type="entry name" value="Mth212-like_AP-endo"/>
    <property type="match status" value="1"/>
</dbReference>
<dbReference type="KEGG" id="rci:RCIX1223"/>
<feature type="site" description="Transition state stabilizer" evidence="7">
    <location>
        <position position="153"/>
    </location>
</feature>
<evidence type="ECO:0000256" key="3">
    <source>
        <dbReference type="ARBA" id="ARBA00022801"/>
    </source>
</evidence>
<dbReference type="SUPFAM" id="SSF56219">
    <property type="entry name" value="DNase I-like"/>
    <property type="match status" value="1"/>
</dbReference>
<comment type="similarity">
    <text evidence="1">Belongs to the DNA repair enzymes AP/ExoA family.</text>
</comment>
<dbReference type="PROSITE" id="PS51435">
    <property type="entry name" value="AP_NUCLEASE_F1_4"/>
    <property type="match status" value="1"/>
</dbReference>
<evidence type="ECO:0000313" key="10">
    <source>
        <dbReference type="Proteomes" id="UP000000663"/>
    </source>
</evidence>
<dbReference type="GeneID" id="5143607"/>
<dbReference type="RefSeq" id="WP_012036017.1">
    <property type="nucleotide sequence ID" value="NC_009464.1"/>
</dbReference>
<evidence type="ECO:0000256" key="1">
    <source>
        <dbReference type="ARBA" id="ARBA00007092"/>
    </source>
</evidence>
<evidence type="ECO:0000256" key="2">
    <source>
        <dbReference type="ARBA" id="ARBA00022723"/>
    </source>
</evidence>
<keyword evidence="2 6" id="KW-0479">Metal-binding</keyword>
<protein>
    <submittedName>
        <fullName evidence="9">Exodeoxyribonuclease III</fullName>
        <ecNumber evidence="9">3.1.11.2</ecNumber>
    </submittedName>
</protein>